<dbReference type="EMBL" id="JAWJWE010000003">
    <property type="protein sequence ID" value="KAK6638998.1"/>
    <property type="molecule type" value="Genomic_DNA"/>
</dbReference>
<feature type="compositionally biased region" description="Basic and acidic residues" evidence="11">
    <location>
        <begin position="341"/>
        <end position="350"/>
    </location>
</feature>
<dbReference type="PANTHER" id="PTHR22691:SF1">
    <property type="entry name" value="CENTROSOMAL PROTEIN CCDC61"/>
    <property type="match status" value="1"/>
</dbReference>
<keyword evidence="5" id="KW-0966">Cell projection</keyword>
<feature type="coiled-coil region" evidence="10">
    <location>
        <begin position="146"/>
        <end position="198"/>
    </location>
</feature>
<dbReference type="Proteomes" id="UP001372834">
    <property type="component" value="Unassembled WGS sequence"/>
</dbReference>
<comment type="similarity">
    <text evidence="6">Belongs to the CCDC61 family.</text>
</comment>
<comment type="subcellular location">
    <subcellularLocation>
        <location evidence="1">Cytoplasm</location>
        <location evidence="1">Cytoskeleton</location>
        <location evidence="1">Cilium basal body</location>
    </subcellularLocation>
</comment>
<reference evidence="12 13" key="1">
    <citation type="submission" date="2023-10" db="EMBL/GenBank/DDBJ databases">
        <title>Genomes of two closely related lineages of the louse Polyplax serrata with different host specificities.</title>
        <authorList>
            <person name="Martinu J."/>
            <person name="Tarabai H."/>
            <person name="Stefka J."/>
            <person name="Hypsa V."/>
        </authorList>
    </citation>
    <scope>NUCLEOTIDE SEQUENCE [LARGE SCALE GENOMIC DNA]</scope>
    <source>
        <strain evidence="12">HR10_N</strain>
    </source>
</reference>
<evidence type="ECO:0000256" key="11">
    <source>
        <dbReference type="SAM" id="MobiDB-lite"/>
    </source>
</evidence>
<evidence type="ECO:0000256" key="4">
    <source>
        <dbReference type="ARBA" id="ARBA00023212"/>
    </source>
</evidence>
<comment type="caution">
    <text evidence="12">The sequence shown here is derived from an EMBL/GenBank/DDBJ whole genome shotgun (WGS) entry which is preliminary data.</text>
</comment>
<keyword evidence="3 10" id="KW-0175">Coiled coil</keyword>
<proteinExistence type="inferred from homology"/>
<evidence type="ECO:0000256" key="5">
    <source>
        <dbReference type="ARBA" id="ARBA00023273"/>
    </source>
</evidence>
<gene>
    <name evidence="12" type="ORF">RUM43_007268</name>
</gene>
<evidence type="ECO:0000256" key="9">
    <source>
        <dbReference type="ARBA" id="ARBA00042326"/>
    </source>
</evidence>
<dbReference type="GO" id="GO:0036064">
    <property type="term" value="C:ciliary basal body"/>
    <property type="evidence" value="ECO:0007669"/>
    <property type="project" value="TreeGrafter"/>
</dbReference>
<evidence type="ECO:0000313" key="12">
    <source>
        <dbReference type="EMBL" id="KAK6638998.1"/>
    </source>
</evidence>
<keyword evidence="2" id="KW-0963">Cytoplasm</keyword>
<sequence length="493" mass="56133">MNEPFQLVTNCTFKGKDYLVQMCVLNSKKLELIVTDKLMAEDWQCEYDASYIEALTHKTGNFKQFDVFIVMLKSGLLKTSESIALDLLTVEDLEELRNKKAINSYPSSRAGQNPNLNKRYLILTYSVEFDRIHYPLPLDYCGPPNPSILQSNIRRLEAEVERLKQKNISLNKSDDGETKKLKEKLNALSDDNAFLTGEVRRLNKLLTKKGNPVKNIQLLQLSVKKLEDRVTYERNRSHQSIAKLKTENIQLTHQVDELKKREKCLKLKLREVSRQICHRGCRRTAPSHYNRDNSAEGRCVAVRHQDSLLFHPVPISNSPTKPQKTRRAHNKFLSSSSSESDSVKATKVESRNISPVTISRKTRSSEKSRNVSEGRSRASSEDSKRRPQTQKSSRNSVKDTSSREAKGENYGVSCDERRGGVRSRDSSLSSRSSSNKSRVSRMSNRGSGDHQTKKRSQTPTAVESSKEDLKFSVSDLETRIHALQRLLSEGLNF</sequence>
<feature type="region of interest" description="Disordered" evidence="11">
    <location>
        <begin position="311"/>
        <end position="469"/>
    </location>
</feature>
<evidence type="ECO:0000256" key="8">
    <source>
        <dbReference type="ARBA" id="ARBA00041518"/>
    </source>
</evidence>
<feature type="compositionally biased region" description="Basic and acidic residues" evidence="11">
    <location>
        <begin position="414"/>
        <end position="425"/>
    </location>
</feature>
<feature type="compositionally biased region" description="Low complexity" evidence="11">
    <location>
        <begin position="426"/>
        <end position="445"/>
    </location>
</feature>
<dbReference type="AlphaFoldDB" id="A0AAN8Q5U9"/>
<accession>A0AAN8Q5U9</accession>
<keyword evidence="4" id="KW-0206">Cytoskeleton</keyword>
<organism evidence="12 13">
    <name type="scientific">Polyplax serrata</name>
    <name type="common">Common mouse louse</name>
    <dbReference type="NCBI Taxonomy" id="468196"/>
    <lineage>
        <taxon>Eukaryota</taxon>
        <taxon>Metazoa</taxon>
        <taxon>Ecdysozoa</taxon>
        <taxon>Arthropoda</taxon>
        <taxon>Hexapoda</taxon>
        <taxon>Insecta</taxon>
        <taxon>Pterygota</taxon>
        <taxon>Neoptera</taxon>
        <taxon>Paraneoptera</taxon>
        <taxon>Psocodea</taxon>
        <taxon>Troctomorpha</taxon>
        <taxon>Phthiraptera</taxon>
        <taxon>Anoplura</taxon>
        <taxon>Polyplacidae</taxon>
        <taxon>Polyplax</taxon>
    </lineage>
</organism>
<evidence type="ECO:0000256" key="2">
    <source>
        <dbReference type="ARBA" id="ARBA00022490"/>
    </source>
</evidence>
<evidence type="ECO:0000256" key="1">
    <source>
        <dbReference type="ARBA" id="ARBA00004120"/>
    </source>
</evidence>
<evidence type="ECO:0000256" key="7">
    <source>
        <dbReference type="ARBA" id="ARBA00040683"/>
    </source>
</evidence>
<evidence type="ECO:0000256" key="6">
    <source>
        <dbReference type="ARBA" id="ARBA00038217"/>
    </source>
</evidence>
<dbReference type="CDD" id="cd22284">
    <property type="entry name" value="HD_CCDC61_N"/>
    <property type="match status" value="1"/>
</dbReference>
<feature type="coiled-coil region" evidence="10">
    <location>
        <begin position="241"/>
        <end position="275"/>
    </location>
</feature>
<feature type="compositionally biased region" description="Basic and acidic residues" evidence="11">
    <location>
        <begin position="396"/>
        <end position="407"/>
    </location>
</feature>
<protein>
    <recommendedName>
        <fullName evidence="7">Centrosomal protein CCDC61</fullName>
    </recommendedName>
    <alternativeName>
        <fullName evidence="8">Coiled-coil domain-containing protein 61</fullName>
    </alternativeName>
    <alternativeName>
        <fullName evidence="9">VFL3 homolog</fullName>
    </alternativeName>
</protein>
<evidence type="ECO:0000256" key="10">
    <source>
        <dbReference type="SAM" id="Coils"/>
    </source>
</evidence>
<dbReference type="InterPro" id="IPR049733">
    <property type="entry name" value="CCDC61_N"/>
</dbReference>
<dbReference type="PANTHER" id="PTHR22691">
    <property type="entry name" value="YEAST SPT2-RELATED"/>
    <property type="match status" value="1"/>
</dbReference>
<feature type="compositionally biased region" description="Basic and acidic residues" evidence="11">
    <location>
        <begin position="363"/>
        <end position="385"/>
    </location>
</feature>
<evidence type="ECO:0000256" key="3">
    <source>
        <dbReference type="ARBA" id="ARBA00023054"/>
    </source>
</evidence>
<evidence type="ECO:0000313" key="13">
    <source>
        <dbReference type="Proteomes" id="UP001372834"/>
    </source>
</evidence>
<name>A0AAN8Q5U9_POLSC</name>